<accession>V5G5F4</accession>
<dbReference type="InterPro" id="IPR024725">
    <property type="entry name" value="UBR5_UBA"/>
</dbReference>
<dbReference type="Pfam" id="PF11547">
    <property type="entry name" value="E3_UbLigase_EDD"/>
    <property type="match status" value="1"/>
</dbReference>
<evidence type="ECO:0000313" key="3">
    <source>
        <dbReference type="EMBL" id="JAB65300.1"/>
    </source>
</evidence>
<gene>
    <name evidence="3" type="primary">HYD</name>
</gene>
<feature type="region of interest" description="Disordered" evidence="1">
    <location>
        <begin position="275"/>
        <end position="302"/>
    </location>
</feature>
<dbReference type="Gene3D" id="2.130.10.30">
    <property type="entry name" value="Regulator of chromosome condensation 1/beta-lactamase-inhibitor protein II"/>
    <property type="match status" value="1"/>
</dbReference>
<dbReference type="PANTHER" id="PTHR46276:SF1">
    <property type="entry name" value="E3 UBIQUITIN-PROTEIN LIGASE UBR5"/>
    <property type="match status" value="1"/>
</dbReference>
<dbReference type="CDD" id="cd14423">
    <property type="entry name" value="CUE_UBR5"/>
    <property type="match status" value="1"/>
</dbReference>
<dbReference type="GO" id="GO:0043130">
    <property type="term" value="F:ubiquitin binding"/>
    <property type="evidence" value="ECO:0007669"/>
    <property type="project" value="InterPro"/>
</dbReference>
<dbReference type="SUPFAM" id="SSF50985">
    <property type="entry name" value="RCC1/BLIP-II"/>
    <property type="match status" value="1"/>
</dbReference>
<dbReference type="Gene3D" id="1.10.8.10">
    <property type="entry name" value="DNA helicase RuvA subunit, C-terminal domain"/>
    <property type="match status" value="1"/>
</dbReference>
<protein>
    <submittedName>
        <fullName evidence="3">E3 ubiquitin-protein ligase hyd</fullName>
    </submittedName>
</protein>
<dbReference type="GO" id="GO:0005737">
    <property type="term" value="C:cytoplasm"/>
    <property type="evidence" value="ECO:0007669"/>
    <property type="project" value="TreeGrafter"/>
</dbReference>
<dbReference type="PANTHER" id="PTHR46276">
    <property type="entry name" value="E3 UBIQUITIN-PROTEIN LIGASE UBR5"/>
    <property type="match status" value="1"/>
</dbReference>
<proteinExistence type="predicted"/>
<feature type="region of interest" description="Disordered" evidence="1">
    <location>
        <begin position="87"/>
        <end position="167"/>
    </location>
</feature>
<dbReference type="EMBL" id="GALX01003166">
    <property type="protein sequence ID" value="JAB65300.1"/>
    <property type="molecule type" value="Transcribed_RNA"/>
</dbReference>
<dbReference type="GO" id="GO:0000209">
    <property type="term" value="P:protein polyubiquitination"/>
    <property type="evidence" value="ECO:0007669"/>
    <property type="project" value="TreeGrafter"/>
</dbReference>
<sequence length="595" mass="65440">MTSLQYVVHPLPGSEEQFNDRLKEVADRINRLGHNIHPGLASLRTSVKRICLGSTYIVLLLEDGRICRVSYNVLSDRLDLSKNDSNKKSWLLRSSGGGGGGGTGGSGSGSGAGGGGGNNKPTGSGRQIRTRARIMRSNTAIRGGSNSGSRGAPVIIGTSSSSSGRPMVTVPAPYVPEELVSQAQVVLQGKSRNLIIRELQRTNLDVNLAVNNLLSRDDEEGEEGDDAADSYVPEDLISLLDGGFHTDHSVIIDADAMFSEDMFGYSGIRNFLNSRGSSSRSRMPDRDAPPNNSASSDRDRENFSRWRDRQYFGPRRWLETALRDNPYEKDSDHKKKDNACPLWISDDLEFWPEPAPKFVQIATLYSELIALSVNGQLYQWKWNDHEPYRHPENPNIHHPKTVTLGLAGEKITHISACSIRCTVATETGKVATWLDELLSPAANKLEHSAQAYNEFQTDKITALYTCPIYTVARLESGSLYWWGVLPFAQRKRLWEKYKAKSRKQRPPNNQAEIVTGSQVCMKNSPMYQPGAIGFTVAAGVPKVGQIQTAAWTLNDIGIFKVVNVHSSSNTEKSRSDSTPTASGLGKFIISLSIYP</sequence>
<feature type="compositionally biased region" description="Gly residues" evidence="1">
    <location>
        <begin position="95"/>
        <end position="118"/>
    </location>
</feature>
<dbReference type="GO" id="GO:0090263">
    <property type="term" value="P:positive regulation of canonical Wnt signaling pathway"/>
    <property type="evidence" value="ECO:0007669"/>
    <property type="project" value="TreeGrafter"/>
</dbReference>
<reference evidence="3" key="1">
    <citation type="submission" date="2013-07" db="EMBL/GenBank/DDBJ databases">
        <title>Midgut Transcriptome Profiling of Anoplphora glabripennis, a Lignocellulose Degrading, Wood-Boring Cerambycid.</title>
        <authorList>
            <person name="Scully E.D."/>
            <person name="Hoover K."/>
            <person name="Carlson J.E."/>
            <person name="Tien M."/>
            <person name="Geib S.M."/>
        </authorList>
    </citation>
    <scope>NUCLEOTIDE SEQUENCE</scope>
</reference>
<organism evidence="3">
    <name type="scientific">Anoplophora glabripennis</name>
    <name type="common">Asian longhorn beetle</name>
    <name type="synonym">Anoplophora nobilis</name>
    <dbReference type="NCBI Taxonomy" id="217634"/>
    <lineage>
        <taxon>Eukaryota</taxon>
        <taxon>Metazoa</taxon>
        <taxon>Ecdysozoa</taxon>
        <taxon>Arthropoda</taxon>
        <taxon>Hexapoda</taxon>
        <taxon>Insecta</taxon>
        <taxon>Pterygota</taxon>
        <taxon>Neoptera</taxon>
        <taxon>Endopterygota</taxon>
        <taxon>Coleoptera</taxon>
        <taxon>Polyphaga</taxon>
        <taxon>Cucujiformia</taxon>
        <taxon>Chrysomeloidea</taxon>
        <taxon>Cerambycidae</taxon>
        <taxon>Lamiinae</taxon>
        <taxon>Lamiini</taxon>
        <taxon>Anoplophora</taxon>
    </lineage>
</organism>
<dbReference type="FunFam" id="1.10.8.10:FF:000009">
    <property type="entry name" value="Putative E3 ubiquitin-protein ligase UBR5"/>
    <property type="match status" value="1"/>
</dbReference>
<dbReference type="PROSITE" id="PS50030">
    <property type="entry name" value="UBA"/>
    <property type="match status" value="1"/>
</dbReference>
<dbReference type="InterPro" id="IPR015940">
    <property type="entry name" value="UBA"/>
</dbReference>
<name>V5G5F4_ANOGL</name>
<dbReference type="GO" id="GO:0005634">
    <property type="term" value="C:nucleus"/>
    <property type="evidence" value="ECO:0007669"/>
    <property type="project" value="TreeGrafter"/>
</dbReference>
<dbReference type="AlphaFoldDB" id="V5G5F4"/>
<evidence type="ECO:0000259" key="2">
    <source>
        <dbReference type="PROSITE" id="PS50030"/>
    </source>
</evidence>
<feature type="domain" description="UBA" evidence="2">
    <location>
        <begin position="174"/>
        <end position="216"/>
    </location>
</feature>
<dbReference type="GO" id="GO:0034450">
    <property type="term" value="F:ubiquitin-ubiquitin ligase activity"/>
    <property type="evidence" value="ECO:0007669"/>
    <property type="project" value="TreeGrafter"/>
</dbReference>
<dbReference type="InterPro" id="IPR009091">
    <property type="entry name" value="RCC1/BLIP-II"/>
</dbReference>
<evidence type="ECO:0000256" key="1">
    <source>
        <dbReference type="SAM" id="MobiDB-lite"/>
    </source>
</evidence>